<evidence type="ECO:0000313" key="2">
    <source>
        <dbReference type="Proteomes" id="UP000073923"/>
    </source>
</evidence>
<dbReference type="AlphaFoldDB" id="A0A147IVG6"/>
<comment type="caution">
    <text evidence="1">The sequence shown here is derived from an EMBL/GenBank/DDBJ whole genome shotgun (WGS) entry which is preliminary data.</text>
</comment>
<proteinExistence type="predicted"/>
<protein>
    <submittedName>
        <fullName evidence="1">Uncharacterized protein</fullName>
    </submittedName>
</protein>
<evidence type="ECO:0000313" key="1">
    <source>
        <dbReference type="EMBL" id="KTT99610.1"/>
    </source>
</evidence>
<reference evidence="1 2" key="1">
    <citation type="journal article" date="2016" name="Front. Microbiol.">
        <title>Genomic Resource of Rice Seed Associated Bacteria.</title>
        <authorList>
            <person name="Midha S."/>
            <person name="Bansal K."/>
            <person name="Sharma S."/>
            <person name="Kumar N."/>
            <person name="Patil P.P."/>
            <person name="Chaudhry V."/>
            <person name="Patil P.B."/>
        </authorList>
    </citation>
    <scope>NUCLEOTIDE SEQUENCE [LARGE SCALE GENOMIC DNA]</scope>
    <source>
        <strain evidence="1 2">NS355</strain>
    </source>
</reference>
<gene>
    <name evidence="1" type="ORF">NS355_06205</name>
</gene>
<dbReference type="Pfam" id="PF20329">
    <property type="entry name" value="DUF6624"/>
    <property type="match status" value="1"/>
</dbReference>
<dbReference type="Proteomes" id="UP000073923">
    <property type="component" value="Unassembled WGS sequence"/>
</dbReference>
<name>A0A147IVG6_9SPHN</name>
<dbReference type="InterPro" id="IPR046732">
    <property type="entry name" value="DUF6624"/>
</dbReference>
<dbReference type="EMBL" id="LDTF01000023">
    <property type="protein sequence ID" value="KTT99610.1"/>
    <property type="molecule type" value="Genomic_DNA"/>
</dbReference>
<accession>A0A147IVG6</accession>
<sequence>MRMLSLIVSAFLLTAATPPVPEVLKPYIKGDRFDPGDYKWMKGRFPDATPEEKAQDKQVSEWLIACYEDDLAAFRVELRALGIADPKMINTTSRNPLCSQVASAPDVHHWTSFDAFQHSVDKAAPIADAYLMAVKVAKAMGAAKTPKLHDILIARPLGEQMLRVGAGWGEGDMAGAPAVSDDVQAVIVSRLLLAAAVEDHDNTQWLKALVARQGWPKRSEIGEDAAEQAWLLVQHADADPAFQLSSLRLMEPLMAKGEVSKDDYAYLYDRVMLKIAGKQRYATQAMCDNGRRVPQPLEDEKAVDRLRADVGLAPVAVYLAGMDQTYGRCPPGQPR</sequence>
<organism evidence="1 2">
    <name type="scientific">Sphingomonas yabuuchiae</name>
    <dbReference type="NCBI Taxonomy" id="172044"/>
    <lineage>
        <taxon>Bacteria</taxon>
        <taxon>Pseudomonadati</taxon>
        <taxon>Pseudomonadota</taxon>
        <taxon>Alphaproteobacteria</taxon>
        <taxon>Sphingomonadales</taxon>
        <taxon>Sphingomonadaceae</taxon>
        <taxon>Sphingomonas</taxon>
    </lineage>
</organism>
<dbReference type="PATRIC" id="fig|172044.3.peg.983"/>